<dbReference type="KEGG" id="parq:DSM112329_03569"/>
<feature type="transmembrane region" description="Helical" evidence="1">
    <location>
        <begin position="60"/>
        <end position="77"/>
    </location>
</feature>
<evidence type="ECO:0000313" key="2">
    <source>
        <dbReference type="EMBL" id="XAY06692.1"/>
    </source>
</evidence>
<dbReference type="AlphaFoldDB" id="A0AAU7AYI9"/>
<feature type="transmembrane region" description="Helical" evidence="1">
    <location>
        <begin position="36"/>
        <end position="54"/>
    </location>
</feature>
<gene>
    <name evidence="2" type="ORF">DSM112329_03569</name>
</gene>
<keyword evidence="1" id="KW-0472">Membrane</keyword>
<dbReference type="EMBL" id="CP114014">
    <property type="protein sequence ID" value="XAY06692.1"/>
    <property type="molecule type" value="Genomic_DNA"/>
</dbReference>
<sequence>MNTNLQLVRRRIGLYFGFIRPRADEVARNTPTPTNIVVEAVIAAVISGVLWAVFTETSSGVSFGVAIGLFTAAFGFLRRFRAEQRLSGNPGAGAPR</sequence>
<proteinExistence type="predicted"/>
<reference evidence="2" key="1">
    <citation type="submission" date="2022-12" db="EMBL/GenBank/DDBJ databases">
        <title>Paraconexibacter alkalitolerans sp. nov. and Baekduia alba sp. nov., isolated from soil and emended description of the genera Paraconexibacter (Chun et al., 2020) and Baekduia (An et al., 2020).</title>
        <authorList>
            <person name="Vieira S."/>
            <person name="Huber K.J."/>
            <person name="Geppert A."/>
            <person name="Wolf J."/>
            <person name="Neumann-Schaal M."/>
            <person name="Muesken M."/>
            <person name="Overmann J."/>
        </authorList>
    </citation>
    <scope>NUCLEOTIDE SEQUENCE</scope>
    <source>
        <strain evidence="2">AEG42_29</strain>
    </source>
</reference>
<keyword evidence="1" id="KW-0812">Transmembrane</keyword>
<organism evidence="2">
    <name type="scientific">Paraconexibacter sp. AEG42_29</name>
    <dbReference type="NCBI Taxonomy" id="2997339"/>
    <lineage>
        <taxon>Bacteria</taxon>
        <taxon>Bacillati</taxon>
        <taxon>Actinomycetota</taxon>
        <taxon>Thermoleophilia</taxon>
        <taxon>Solirubrobacterales</taxon>
        <taxon>Paraconexibacteraceae</taxon>
        <taxon>Paraconexibacter</taxon>
    </lineage>
</organism>
<protein>
    <submittedName>
        <fullName evidence="2">Uncharacterized protein</fullName>
    </submittedName>
</protein>
<accession>A0AAU7AYI9</accession>
<name>A0AAU7AYI9_9ACTN</name>
<dbReference type="RefSeq" id="WP_354697911.1">
    <property type="nucleotide sequence ID" value="NZ_CP114014.1"/>
</dbReference>
<keyword evidence="1" id="KW-1133">Transmembrane helix</keyword>
<evidence type="ECO:0000256" key="1">
    <source>
        <dbReference type="SAM" id="Phobius"/>
    </source>
</evidence>